<dbReference type="InterPro" id="IPR007712">
    <property type="entry name" value="RelE/ParE_toxin"/>
</dbReference>
<evidence type="ECO:0000313" key="2">
    <source>
        <dbReference type="EMBL" id="PSN98657.1"/>
    </source>
</evidence>
<dbReference type="AlphaFoldDB" id="A0A2R6BJ18"/>
<dbReference type="Pfam" id="PF05016">
    <property type="entry name" value="ParE_toxin"/>
    <property type="match status" value="1"/>
</dbReference>
<accession>A0A2R6BJ18</accession>
<evidence type="ECO:0000256" key="1">
    <source>
        <dbReference type="ARBA" id="ARBA00022649"/>
    </source>
</evidence>
<proteinExistence type="predicted"/>
<gene>
    <name evidence="2" type="ORF">B9Q05_12575</name>
</gene>
<dbReference type="PANTHER" id="PTHR35601:SF1">
    <property type="entry name" value="TOXIN RELE"/>
    <property type="match status" value="1"/>
</dbReference>
<name>A0A2R6BJ18_9ARCH</name>
<organism evidence="2 3">
    <name type="scientific">Candidatus Marsarchaeota G2 archaeon ECH_B_1</name>
    <dbReference type="NCBI Taxonomy" id="1978159"/>
    <lineage>
        <taxon>Archaea</taxon>
        <taxon>Candidatus Marsarchaeota</taxon>
        <taxon>Candidatus Marsarchaeota group 2</taxon>
    </lineage>
</organism>
<keyword evidence="1" id="KW-1277">Toxin-antitoxin system</keyword>
<comment type="caution">
    <text evidence="2">The sequence shown here is derived from an EMBL/GenBank/DDBJ whole genome shotgun (WGS) entry which is preliminary data.</text>
</comment>
<dbReference type="PANTHER" id="PTHR35601">
    <property type="entry name" value="TOXIN RELE"/>
    <property type="match status" value="1"/>
</dbReference>
<dbReference type="Proteomes" id="UP000241120">
    <property type="component" value="Unassembled WGS sequence"/>
</dbReference>
<dbReference type="Gene3D" id="3.30.2310.20">
    <property type="entry name" value="RelE-like"/>
    <property type="match status" value="1"/>
</dbReference>
<dbReference type="SUPFAM" id="SSF143011">
    <property type="entry name" value="RelE-like"/>
    <property type="match status" value="1"/>
</dbReference>
<dbReference type="InterPro" id="IPR035093">
    <property type="entry name" value="RelE/ParE_toxin_dom_sf"/>
</dbReference>
<evidence type="ECO:0000313" key="3">
    <source>
        <dbReference type="Proteomes" id="UP000241120"/>
    </source>
</evidence>
<dbReference type="EMBL" id="NEXG01000054">
    <property type="protein sequence ID" value="PSN98657.1"/>
    <property type="molecule type" value="Genomic_DNA"/>
</dbReference>
<reference evidence="2 3" key="1">
    <citation type="submission" date="2017-04" db="EMBL/GenBank/DDBJ databases">
        <title>Novel microbial lineages endemic to geothermal iron-oxide mats fill important gaps in the evolutionary history of Archaea.</title>
        <authorList>
            <person name="Jay Z.J."/>
            <person name="Beam J.P."/>
            <person name="Dlakic M."/>
            <person name="Rusch D.B."/>
            <person name="Kozubal M.A."/>
            <person name="Inskeep W.P."/>
        </authorList>
    </citation>
    <scope>NUCLEOTIDE SEQUENCE [LARGE SCALE GENOMIC DNA]</scope>
    <source>
        <strain evidence="2">ECH_B_1</strain>
    </source>
</reference>
<evidence type="ECO:0008006" key="4">
    <source>
        <dbReference type="Google" id="ProtNLM"/>
    </source>
</evidence>
<protein>
    <recommendedName>
        <fullName evidence="4">Addiction module toxin RelE</fullName>
    </recommendedName>
</protein>
<sequence length="89" mass="10632">MKYKIQKTKGYYKSLKKIDPAFQKQIEAAIEENLSDPYLCSKCRKLKLSKRGARYRFRLGDYRVLYDIDENNKAVIIYWVGKRANVYLD</sequence>